<dbReference type="Proteomes" id="UP000652176">
    <property type="component" value="Unassembled WGS sequence"/>
</dbReference>
<sequence>MLSLRAFWRHLNGDVAYERYLRHWHEHHAEQVSPLSRKAFFAAETRRKWHGVKRCC</sequence>
<gene>
    <name evidence="1" type="ORF">IE877_11985</name>
</gene>
<keyword evidence="2" id="KW-1185">Reference proteome</keyword>
<organism evidence="1 2">
    <name type="scientific">Methylomonas albis</name>
    <dbReference type="NCBI Taxonomy" id="1854563"/>
    <lineage>
        <taxon>Bacteria</taxon>
        <taxon>Pseudomonadati</taxon>
        <taxon>Pseudomonadota</taxon>
        <taxon>Gammaproteobacteria</taxon>
        <taxon>Methylococcales</taxon>
        <taxon>Methylococcaceae</taxon>
        <taxon>Methylomonas</taxon>
    </lineage>
</organism>
<dbReference type="EMBL" id="JACXSS010000001">
    <property type="protein sequence ID" value="MBD9356595.1"/>
    <property type="molecule type" value="Genomic_DNA"/>
</dbReference>
<dbReference type="Pfam" id="PF04328">
    <property type="entry name" value="Sel_put"/>
    <property type="match status" value="1"/>
</dbReference>
<protein>
    <submittedName>
        <fullName evidence="1">Selenoprotein</fullName>
    </submittedName>
</protein>
<evidence type="ECO:0000313" key="2">
    <source>
        <dbReference type="Proteomes" id="UP000652176"/>
    </source>
</evidence>
<proteinExistence type="predicted"/>
<dbReference type="InterPro" id="IPR007423">
    <property type="entry name" value="Sel_put"/>
</dbReference>
<evidence type="ECO:0000313" key="1">
    <source>
        <dbReference type="EMBL" id="MBD9356595.1"/>
    </source>
</evidence>
<accession>A0ABR9D0R5</accession>
<comment type="caution">
    <text evidence="1">The sequence shown here is derived from an EMBL/GenBank/DDBJ whole genome shotgun (WGS) entry which is preliminary data.</text>
</comment>
<reference evidence="1 2" key="1">
    <citation type="submission" date="2020-09" db="EMBL/GenBank/DDBJ databases">
        <title>Methylomonas albis sp. nov. and Methylomonas fluvii sp. nov.: Two cold-adapted methanotrophs from the River Elbe and an amended description of Methylovulum psychrotolerans strain Eb1.</title>
        <authorList>
            <person name="Bussmann I.K."/>
            <person name="Klings K.-W."/>
            <person name="Warnstedt J."/>
            <person name="Hoppert M."/>
            <person name="Saborowski A."/>
            <person name="Horn F."/>
            <person name="Liebner S."/>
        </authorList>
    </citation>
    <scope>NUCLEOTIDE SEQUENCE [LARGE SCALE GENOMIC DNA]</scope>
    <source>
        <strain evidence="1 2">EbA</strain>
    </source>
</reference>
<name>A0ABR9D0R5_9GAMM</name>